<evidence type="ECO:0000256" key="1">
    <source>
        <dbReference type="SAM" id="Phobius"/>
    </source>
</evidence>
<keyword evidence="2" id="KW-0067">ATP-binding</keyword>
<keyword evidence="1" id="KW-0472">Membrane</keyword>
<keyword evidence="1" id="KW-1133">Transmembrane helix</keyword>
<proteinExistence type="predicted"/>
<feature type="transmembrane region" description="Helical" evidence="1">
    <location>
        <begin position="6"/>
        <end position="27"/>
    </location>
</feature>
<feature type="transmembrane region" description="Helical" evidence="1">
    <location>
        <begin position="149"/>
        <end position="167"/>
    </location>
</feature>
<name>A0ABV5BSR7_9LEPT</name>
<reference evidence="2 3" key="1">
    <citation type="submission" date="2024-09" db="EMBL/GenBank/DDBJ databases">
        <title>Taxonomic and Genotyping Characterization of Leptospira Strains isolated from Multiple Sources in Colombia highlights the importance of intermediate species.</title>
        <authorList>
            <person name="Torres Higuera L."/>
            <person name="Rojas Tapias D."/>
            <person name="Jimenez Velasquez S."/>
            <person name="Renjifo Ibanez C."/>
        </authorList>
    </citation>
    <scope>NUCLEOTIDE SEQUENCE [LARGE SCALE GENOMIC DNA]</scope>
    <source>
        <strain evidence="2 3">Lep080</strain>
    </source>
</reference>
<keyword evidence="3" id="KW-1185">Reference proteome</keyword>
<protein>
    <submittedName>
        <fullName evidence="2">ATP-binding protein</fullName>
    </submittedName>
</protein>
<dbReference type="GO" id="GO:0005524">
    <property type="term" value="F:ATP binding"/>
    <property type="evidence" value="ECO:0007669"/>
    <property type="project" value="UniProtKB-KW"/>
</dbReference>
<dbReference type="InterPro" id="IPR036890">
    <property type="entry name" value="HATPase_C_sf"/>
</dbReference>
<gene>
    <name evidence="2" type="ORF">ACE5IX_16825</name>
</gene>
<dbReference type="EMBL" id="JBHILJ010000011">
    <property type="protein sequence ID" value="MFB5738184.1"/>
    <property type="molecule type" value="Genomic_DNA"/>
</dbReference>
<feature type="transmembrane region" description="Helical" evidence="1">
    <location>
        <begin position="71"/>
        <end position="94"/>
    </location>
</feature>
<dbReference type="Proteomes" id="UP001580391">
    <property type="component" value="Unassembled WGS sequence"/>
</dbReference>
<accession>A0ABV5BSR7</accession>
<feature type="transmembrane region" description="Helical" evidence="1">
    <location>
        <begin position="270"/>
        <end position="289"/>
    </location>
</feature>
<evidence type="ECO:0000313" key="3">
    <source>
        <dbReference type="Proteomes" id="UP001580391"/>
    </source>
</evidence>
<evidence type="ECO:0000313" key="2">
    <source>
        <dbReference type="EMBL" id="MFB5738184.1"/>
    </source>
</evidence>
<dbReference type="RefSeq" id="WP_375517572.1">
    <property type="nucleotide sequence ID" value="NZ_JBHILI010000013.1"/>
</dbReference>
<feature type="transmembrane region" description="Helical" evidence="1">
    <location>
        <begin position="106"/>
        <end position="129"/>
    </location>
</feature>
<keyword evidence="1" id="KW-0812">Transmembrane</keyword>
<feature type="transmembrane region" description="Helical" evidence="1">
    <location>
        <begin position="34"/>
        <end position="56"/>
    </location>
</feature>
<sequence>MSPEPFICSLFLFLSGILFWLASTTVINLEKKNLYAYFSIGVLALTSLLFAFFSWIGQENLLSISRLPFRLFYPAVFLLILIPYGWYFIIVWFLGLMQGRTFYKVLTYILGISQIFAGILIFLKGSYYGWEVSIYDFWISIPISFRSSYIIYVFLCVILSLVGLLNFKVTSRVFTEIARYRSVPYLKAVCFLLLAVIGCVSLLFLGEPLGIAQDPVVLSLSNPNPLYVYLILIEILVTIAILLLGQTLVSYEFLTGRILPQIGLKKEWRIVLLLAGSVSVIYIVFSLLGFRVAEILLASNYSFLLSRMFALRQSKLSNFRRNESLQSILFFESLPENRTVFEEKFDFVCQRILNSSKSLLISETSGPFLSKITLSYPNVEETYEPKLQHRIFDPERSIFYMSGEDSFEYSIAVAIEETNGIKGTLFLGPKLDGGLYAEEEIELAKTATVWILNGIFQLETNQTLSELQRKHIREQRISDHKTRQILHDEILPELHSGILNLNENSSREKIKEHLRSLTELHGKISGFLRELPDIRSELARIGMIPVFQNLLDSDFSKENIILNIEPGFPELADKLPPDLQEAVYYSFREALRNAVKFSSSSKEAISISFFQKSGLRIEIKNDVRPNSEGESTGQGLKIHSALLKIFGAGLNLEFQDKKIAIISITIPIS</sequence>
<comment type="caution">
    <text evidence="2">The sequence shown here is derived from an EMBL/GenBank/DDBJ whole genome shotgun (WGS) entry which is preliminary data.</text>
</comment>
<feature type="transmembrane region" description="Helical" evidence="1">
    <location>
        <begin position="188"/>
        <end position="206"/>
    </location>
</feature>
<organism evidence="2 3">
    <name type="scientific">Leptospira wolffii</name>
    <dbReference type="NCBI Taxonomy" id="409998"/>
    <lineage>
        <taxon>Bacteria</taxon>
        <taxon>Pseudomonadati</taxon>
        <taxon>Spirochaetota</taxon>
        <taxon>Spirochaetia</taxon>
        <taxon>Leptospirales</taxon>
        <taxon>Leptospiraceae</taxon>
        <taxon>Leptospira</taxon>
    </lineage>
</organism>
<keyword evidence="2" id="KW-0547">Nucleotide-binding</keyword>
<dbReference type="Gene3D" id="3.30.565.10">
    <property type="entry name" value="Histidine kinase-like ATPase, C-terminal domain"/>
    <property type="match status" value="1"/>
</dbReference>
<feature type="transmembrane region" description="Helical" evidence="1">
    <location>
        <begin position="226"/>
        <end position="249"/>
    </location>
</feature>